<evidence type="ECO:0000256" key="4">
    <source>
        <dbReference type="ARBA" id="ARBA00022741"/>
    </source>
</evidence>
<protein>
    <recommendedName>
        <fullName evidence="11">Receptor-like serine/threonine-protein kinase</fullName>
        <ecNumber evidence="11">2.7.11.1</ecNumber>
    </recommendedName>
</protein>
<proteinExistence type="inferred from homology"/>
<accession>A0A251U519</accession>
<feature type="domain" description="Protein kinase" evidence="13">
    <location>
        <begin position="613"/>
        <end position="782"/>
    </location>
</feature>
<dbReference type="CDD" id="cd00054">
    <property type="entry name" value="EGF_CA"/>
    <property type="match status" value="1"/>
</dbReference>
<keyword evidence="17" id="KW-1185">Reference proteome</keyword>
<dbReference type="InterPro" id="IPR000719">
    <property type="entry name" value="Prot_kinase_dom"/>
</dbReference>
<dbReference type="InterPro" id="IPR000858">
    <property type="entry name" value="S_locus_glycoprot_dom"/>
</dbReference>
<dbReference type="Pfam" id="PF08276">
    <property type="entry name" value="PAN_2"/>
    <property type="match status" value="1"/>
</dbReference>
<keyword evidence="4 11" id="KW-0547">Nucleotide-binding</keyword>
<dbReference type="FunFam" id="2.90.10.10:FF:000004">
    <property type="entry name" value="G-type lectin S-receptor-like serine/threonine-protein kinase"/>
    <property type="match status" value="1"/>
</dbReference>
<dbReference type="GO" id="GO:0007165">
    <property type="term" value="P:signal transduction"/>
    <property type="evidence" value="ECO:0000318"/>
    <property type="project" value="GO_Central"/>
</dbReference>
<keyword evidence="7" id="KW-1015">Disulfide bond</keyword>
<keyword evidence="6 11" id="KW-0067">ATP-binding</keyword>
<dbReference type="OMA" id="VACKINC"/>
<dbReference type="SMART" id="SM00108">
    <property type="entry name" value="B_lectin"/>
    <property type="match status" value="1"/>
</dbReference>
<comment type="similarity">
    <text evidence="11">Belongs to the protein kinase superfamily. Ser/Thr protein kinase family.</text>
</comment>
<dbReference type="Gene3D" id="2.90.10.10">
    <property type="entry name" value="Bulb-type lectin domain"/>
    <property type="match status" value="1"/>
</dbReference>
<dbReference type="Proteomes" id="UP000215914">
    <property type="component" value="Chromosome 8"/>
</dbReference>
<evidence type="ECO:0000256" key="12">
    <source>
        <dbReference type="SAM" id="SignalP"/>
    </source>
</evidence>
<feature type="signal peptide" evidence="12">
    <location>
        <begin position="1"/>
        <end position="24"/>
    </location>
</feature>
<organism evidence="16 17">
    <name type="scientific">Helianthus annuus</name>
    <name type="common">Common sunflower</name>
    <dbReference type="NCBI Taxonomy" id="4232"/>
    <lineage>
        <taxon>Eukaryota</taxon>
        <taxon>Viridiplantae</taxon>
        <taxon>Streptophyta</taxon>
        <taxon>Embryophyta</taxon>
        <taxon>Tracheophyta</taxon>
        <taxon>Spermatophyta</taxon>
        <taxon>Magnoliopsida</taxon>
        <taxon>eudicotyledons</taxon>
        <taxon>Gunneridae</taxon>
        <taxon>Pentapetalae</taxon>
        <taxon>asterids</taxon>
        <taxon>campanulids</taxon>
        <taxon>Asterales</taxon>
        <taxon>Asteraceae</taxon>
        <taxon>Asteroideae</taxon>
        <taxon>Heliantheae alliance</taxon>
        <taxon>Heliantheae</taxon>
        <taxon>Helianthus</taxon>
    </lineage>
</organism>
<dbReference type="InterPro" id="IPR001245">
    <property type="entry name" value="Ser-Thr/Tyr_kinase_cat_dom"/>
</dbReference>
<dbReference type="GO" id="GO:0005886">
    <property type="term" value="C:plasma membrane"/>
    <property type="evidence" value="ECO:0000318"/>
    <property type="project" value="GO_Central"/>
</dbReference>
<dbReference type="Pfam" id="PF00954">
    <property type="entry name" value="S_locus_glycop"/>
    <property type="match status" value="1"/>
</dbReference>
<evidence type="ECO:0000259" key="15">
    <source>
        <dbReference type="PROSITE" id="PS50948"/>
    </source>
</evidence>
<dbReference type="SUPFAM" id="SSF56112">
    <property type="entry name" value="Protein kinase-like (PK-like)"/>
    <property type="match status" value="1"/>
</dbReference>
<keyword evidence="3 12" id="KW-0732">Signal</keyword>
<evidence type="ECO:0000256" key="10">
    <source>
        <dbReference type="ARBA" id="ARBA00048679"/>
    </source>
</evidence>
<dbReference type="PANTHER" id="PTHR32444:SF235">
    <property type="entry name" value="OS01G0783900 PROTEIN"/>
    <property type="match status" value="1"/>
</dbReference>
<dbReference type="EMBL" id="CM007897">
    <property type="protein sequence ID" value="OTG18143.1"/>
    <property type="molecule type" value="Genomic_DNA"/>
</dbReference>
<comment type="catalytic activity">
    <reaction evidence="9 11">
        <text>L-threonyl-[protein] + ATP = O-phospho-L-threonyl-[protein] + ADP + H(+)</text>
        <dbReference type="Rhea" id="RHEA:46608"/>
        <dbReference type="Rhea" id="RHEA-COMP:11060"/>
        <dbReference type="Rhea" id="RHEA-COMP:11605"/>
        <dbReference type="ChEBI" id="CHEBI:15378"/>
        <dbReference type="ChEBI" id="CHEBI:30013"/>
        <dbReference type="ChEBI" id="CHEBI:30616"/>
        <dbReference type="ChEBI" id="CHEBI:61977"/>
        <dbReference type="ChEBI" id="CHEBI:456216"/>
        <dbReference type="EC" id="2.7.11.1"/>
    </reaction>
</comment>
<comment type="catalytic activity">
    <reaction evidence="10 11">
        <text>L-seryl-[protein] + ATP = O-phospho-L-seryl-[protein] + ADP + H(+)</text>
        <dbReference type="Rhea" id="RHEA:17989"/>
        <dbReference type="Rhea" id="RHEA-COMP:9863"/>
        <dbReference type="Rhea" id="RHEA-COMP:11604"/>
        <dbReference type="ChEBI" id="CHEBI:15378"/>
        <dbReference type="ChEBI" id="CHEBI:29999"/>
        <dbReference type="ChEBI" id="CHEBI:30616"/>
        <dbReference type="ChEBI" id="CHEBI:83421"/>
        <dbReference type="ChEBI" id="CHEBI:456216"/>
        <dbReference type="EC" id="2.7.11.1"/>
    </reaction>
</comment>
<dbReference type="PROSITE" id="PS50927">
    <property type="entry name" value="BULB_LECTIN"/>
    <property type="match status" value="1"/>
</dbReference>
<feature type="chain" id="PRO_5013281683" description="Receptor-like serine/threonine-protein kinase" evidence="12">
    <location>
        <begin position="25"/>
        <end position="782"/>
    </location>
</feature>
<evidence type="ECO:0000313" key="17">
    <source>
        <dbReference type="Proteomes" id="UP000215914"/>
    </source>
</evidence>
<dbReference type="Gene3D" id="1.10.510.10">
    <property type="entry name" value="Transferase(Phosphotransferase) domain 1"/>
    <property type="match status" value="1"/>
</dbReference>
<evidence type="ECO:0000256" key="2">
    <source>
        <dbReference type="ARBA" id="ARBA00022679"/>
    </source>
</evidence>
<dbReference type="InParanoid" id="A0A251U519"/>
<evidence type="ECO:0000256" key="1">
    <source>
        <dbReference type="ARBA" id="ARBA00022527"/>
    </source>
</evidence>
<dbReference type="GO" id="GO:0006955">
    <property type="term" value="P:immune response"/>
    <property type="evidence" value="ECO:0000318"/>
    <property type="project" value="GO_Central"/>
</dbReference>
<dbReference type="CDD" id="cd01098">
    <property type="entry name" value="PAN_AP_plant"/>
    <property type="match status" value="1"/>
</dbReference>
<name>A0A251U519_HELAN</name>
<evidence type="ECO:0000259" key="13">
    <source>
        <dbReference type="PROSITE" id="PS50011"/>
    </source>
</evidence>
<feature type="domain" description="Apple" evidence="15">
    <location>
        <begin position="492"/>
        <end position="573"/>
    </location>
</feature>
<evidence type="ECO:0000259" key="14">
    <source>
        <dbReference type="PROSITE" id="PS50927"/>
    </source>
</evidence>
<evidence type="ECO:0000256" key="5">
    <source>
        <dbReference type="ARBA" id="ARBA00022777"/>
    </source>
</evidence>
<dbReference type="InterPro" id="IPR001480">
    <property type="entry name" value="Bulb-type_lectin_dom"/>
</dbReference>
<evidence type="ECO:0000256" key="8">
    <source>
        <dbReference type="ARBA" id="ARBA00023180"/>
    </source>
</evidence>
<dbReference type="FunFam" id="3.30.200.20:FF:000195">
    <property type="entry name" value="G-type lectin S-receptor-like serine/threonine-protein kinase"/>
    <property type="match status" value="1"/>
</dbReference>
<keyword evidence="1 11" id="KW-0723">Serine/threonine-protein kinase</keyword>
<evidence type="ECO:0000256" key="3">
    <source>
        <dbReference type="ARBA" id="ARBA00022729"/>
    </source>
</evidence>
<dbReference type="GO" id="GO:0048544">
    <property type="term" value="P:recognition of pollen"/>
    <property type="evidence" value="ECO:0007669"/>
    <property type="project" value="InterPro"/>
</dbReference>
<dbReference type="GO" id="GO:0106310">
    <property type="term" value="F:protein serine kinase activity"/>
    <property type="evidence" value="ECO:0007669"/>
    <property type="project" value="RHEA"/>
</dbReference>
<dbReference type="PIRSF" id="PIRSF000641">
    <property type="entry name" value="SRK"/>
    <property type="match status" value="1"/>
</dbReference>
<dbReference type="SUPFAM" id="SSF51110">
    <property type="entry name" value="alpha-D-mannose-specific plant lectins"/>
    <property type="match status" value="1"/>
</dbReference>
<feature type="domain" description="Bulb-type lectin" evidence="14">
    <location>
        <begin position="25"/>
        <end position="148"/>
    </location>
</feature>
<evidence type="ECO:0000256" key="7">
    <source>
        <dbReference type="ARBA" id="ARBA00023157"/>
    </source>
</evidence>
<keyword evidence="8" id="KW-0325">Glycoprotein</keyword>
<reference evidence="17" key="1">
    <citation type="journal article" date="2017" name="Nature">
        <title>The sunflower genome provides insights into oil metabolism, flowering and Asterid evolution.</title>
        <authorList>
            <person name="Badouin H."/>
            <person name="Gouzy J."/>
            <person name="Grassa C.J."/>
            <person name="Murat F."/>
            <person name="Staton S.E."/>
            <person name="Cottret L."/>
            <person name="Lelandais-Briere C."/>
            <person name="Owens G.L."/>
            <person name="Carrere S."/>
            <person name="Mayjonade B."/>
            <person name="Legrand L."/>
            <person name="Gill N."/>
            <person name="Kane N.C."/>
            <person name="Bowers J.E."/>
            <person name="Hubner S."/>
            <person name="Bellec A."/>
            <person name="Berard A."/>
            <person name="Berges H."/>
            <person name="Blanchet N."/>
            <person name="Boniface M.C."/>
            <person name="Brunel D."/>
            <person name="Catrice O."/>
            <person name="Chaidir N."/>
            <person name="Claudel C."/>
            <person name="Donnadieu C."/>
            <person name="Faraut T."/>
            <person name="Fievet G."/>
            <person name="Helmstetter N."/>
            <person name="King M."/>
            <person name="Knapp S.J."/>
            <person name="Lai Z."/>
            <person name="Le Paslier M.C."/>
            <person name="Lippi Y."/>
            <person name="Lorenzon L."/>
            <person name="Mandel J.R."/>
            <person name="Marage G."/>
            <person name="Marchand G."/>
            <person name="Marquand E."/>
            <person name="Bret-Mestries E."/>
            <person name="Morien E."/>
            <person name="Nambeesan S."/>
            <person name="Nguyen T."/>
            <person name="Pegot-Espagnet P."/>
            <person name="Pouilly N."/>
            <person name="Raftis F."/>
            <person name="Sallet E."/>
            <person name="Schiex T."/>
            <person name="Thomas J."/>
            <person name="Vandecasteele C."/>
            <person name="Vares D."/>
            <person name="Vear F."/>
            <person name="Vautrin S."/>
            <person name="Crespi M."/>
            <person name="Mangin B."/>
            <person name="Burke J.M."/>
            <person name="Salse J."/>
            <person name="Munos S."/>
            <person name="Vincourt P."/>
            <person name="Rieseberg L.H."/>
            <person name="Langlade N.B."/>
        </authorList>
    </citation>
    <scope>NUCLEOTIDE SEQUENCE [LARGE SCALE GENOMIC DNA]</scope>
    <source>
        <strain evidence="17">cv. SF193</strain>
    </source>
</reference>
<keyword evidence="5 11" id="KW-0418">Kinase</keyword>
<dbReference type="SMART" id="SM00473">
    <property type="entry name" value="PAN_AP"/>
    <property type="match status" value="1"/>
</dbReference>
<dbReference type="InterPro" id="IPR024171">
    <property type="entry name" value="SRK-like_kinase"/>
</dbReference>
<evidence type="ECO:0000256" key="11">
    <source>
        <dbReference type="PIRNR" id="PIRNR000641"/>
    </source>
</evidence>
<dbReference type="InterPro" id="IPR036426">
    <property type="entry name" value="Bulb-type_lectin_dom_sf"/>
</dbReference>
<evidence type="ECO:0000256" key="6">
    <source>
        <dbReference type="ARBA" id="ARBA00022840"/>
    </source>
</evidence>
<dbReference type="GO" id="GO:0005524">
    <property type="term" value="F:ATP binding"/>
    <property type="evidence" value="ECO:0007669"/>
    <property type="project" value="UniProtKB-KW"/>
</dbReference>
<dbReference type="PANTHER" id="PTHR32444">
    <property type="entry name" value="BULB-TYPE LECTIN DOMAIN-CONTAINING PROTEIN"/>
    <property type="match status" value="1"/>
</dbReference>
<dbReference type="Gene3D" id="3.30.200.20">
    <property type="entry name" value="Phosphorylase Kinase, domain 1"/>
    <property type="match status" value="1"/>
</dbReference>
<dbReference type="GO" id="GO:0004674">
    <property type="term" value="F:protein serine/threonine kinase activity"/>
    <property type="evidence" value="ECO:0000318"/>
    <property type="project" value="GO_Central"/>
</dbReference>
<dbReference type="EC" id="2.7.11.1" evidence="11"/>
<keyword evidence="2 11" id="KW-0808">Transferase</keyword>
<dbReference type="AlphaFoldDB" id="A0A251U519"/>
<dbReference type="CDD" id="cd00028">
    <property type="entry name" value="B_lectin"/>
    <property type="match status" value="1"/>
</dbReference>
<evidence type="ECO:0000313" key="16">
    <source>
        <dbReference type="EMBL" id="OTG18143.1"/>
    </source>
</evidence>
<dbReference type="PROSITE" id="PS50011">
    <property type="entry name" value="PROTEIN_KINASE_DOM"/>
    <property type="match status" value="1"/>
</dbReference>
<evidence type="ECO:0000256" key="9">
    <source>
        <dbReference type="ARBA" id="ARBA00047899"/>
    </source>
</evidence>
<dbReference type="Pfam" id="PF01453">
    <property type="entry name" value="B_lectin"/>
    <property type="match status" value="1"/>
</dbReference>
<dbReference type="InterPro" id="IPR011009">
    <property type="entry name" value="Kinase-like_dom_sf"/>
</dbReference>
<dbReference type="Pfam" id="PF07714">
    <property type="entry name" value="PK_Tyr_Ser-Thr"/>
    <property type="match status" value="2"/>
</dbReference>
<sequence>MDINQAIMLVPYITFFLMLGTSRSSDTIAVHQNISDGQTIVSGNAKFELGFFSLGTSKNRYLGIWFKNTSSQTIVWVANRETPLTDKLGLVILDNQGNLSLVNGSGKVTWSSNSLASGTNINLVVQLLNTGNLVIKNGNATNNESFVWQSFDYPGDTYLPGMKLGKNFITGRETYLTSWRSADDPSPGEYTLRTSMVKNKYPQVYIRRNSVIVTRSGLYNGISFSGGPVITPDTTDPEYVCYMVVNQNEMYFATIADETMVNRAGLTHWSRQEGLIPSSRGSLAGSPVVDLLHKETSRDSLLASGGFDKGNGHSRSMLTRDLGPYPFKSPQSSVAATYKLYVGGVLDYGVWKVVCSLEKILDHVWSFLYVNQAGGLEGSSDASSVSVKESRLMRNSQPIYVTRWLATCCCAEGLLETLLILLQKFPNQEWIRSGTAPVDYCDNYGVCGPYGSCNTATSPHCGCLKGFERKSSDETSPDNGTSVCRRSIALDCGPGEKFHKFVSMKLADTEHAVFSGNMSLQDCEVACKINCSCTAYANPNITHGGVGCLLWFGELIDVRVNAQNGQDFYVRLVASEFKRRWKKRSDAESRNQMGSTEVPLVSLSEISRATNDFSVDNKLGEGGFGPVYKRMLEEGQEIAVKRLSKSSRQGVDEFKNEVICIAKLQHRNLVKLLGYCIQGDEKVLIYEYMPNKSLDSFLFDFGLARMFKEDESEANTGRVVGTLGYISPEYAVNGLYSIKSDIFSFGVLVLEIVSGKKNRGFVYEDHDDNLLGHVSALNIIID</sequence>
<dbReference type="PROSITE" id="PS50948">
    <property type="entry name" value="PAN"/>
    <property type="match status" value="1"/>
</dbReference>
<gene>
    <name evidence="16" type="ORF">HannXRQ_Chr08g0219901</name>
</gene>
<dbReference type="InterPro" id="IPR003609">
    <property type="entry name" value="Pan_app"/>
</dbReference>